<feature type="region of interest" description="Disordered" evidence="1">
    <location>
        <begin position="1"/>
        <end position="68"/>
    </location>
</feature>
<gene>
    <name evidence="3" type="ORF">MLI01_22420</name>
</gene>
<name>A0A4Y4BB86_MICMQ</name>
<organism evidence="3 4">
    <name type="scientific">Microbacterium maritypicum</name>
    <name type="common">Microbacterium liquefaciens</name>
    <dbReference type="NCBI Taxonomy" id="33918"/>
    <lineage>
        <taxon>Bacteria</taxon>
        <taxon>Bacillati</taxon>
        <taxon>Actinomycetota</taxon>
        <taxon>Actinomycetes</taxon>
        <taxon>Micrococcales</taxon>
        <taxon>Microbacteriaceae</taxon>
        <taxon>Microbacterium</taxon>
    </lineage>
</organism>
<keyword evidence="2" id="KW-0812">Transmembrane</keyword>
<protein>
    <submittedName>
        <fullName evidence="3">Uncharacterized protein</fullName>
    </submittedName>
</protein>
<dbReference type="RefSeq" id="WP_167497433.1">
    <property type="nucleotide sequence ID" value="NZ_BJNQ01000014.1"/>
</dbReference>
<dbReference type="Proteomes" id="UP000317410">
    <property type="component" value="Unassembled WGS sequence"/>
</dbReference>
<reference evidence="3 4" key="1">
    <citation type="submission" date="2019-06" db="EMBL/GenBank/DDBJ databases">
        <title>Whole genome shotgun sequence of Microbacterium liquefaciens NBRC 15037.</title>
        <authorList>
            <person name="Hosoyama A."/>
            <person name="Uohara A."/>
            <person name="Ohji S."/>
            <person name="Ichikawa N."/>
        </authorList>
    </citation>
    <scope>NUCLEOTIDE SEQUENCE [LARGE SCALE GENOMIC DNA]</scope>
    <source>
        <strain evidence="3 4">NBRC 15037</strain>
    </source>
</reference>
<feature type="compositionally biased region" description="Pro residues" evidence="1">
    <location>
        <begin position="46"/>
        <end position="68"/>
    </location>
</feature>
<evidence type="ECO:0000313" key="4">
    <source>
        <dbReference type="Proteomes" id="UP000317410"/>
    </source>
</evidence>
<dbReference type="EMBL" id="BJNQ01000014">
    <property type="protein sequence ID" value="GEC76097.1"/>
    <property type="molecule type" value="Genomic_DNA"/>
</dbReference>
<dbReference type="AlphaFoldDB" id="A0A4Y4BB86"/>
<feature type="transmembrane region" description="Helical" evidence="2">
    <location>
        <begin position="157"/>
        <end position="183"/>
    </location>
</feature>
<proteinExistence type="predicted"/>
<evidence type="ECO:0000256" key="2">
    <source>
        <dbReference type="SAM" id="Phobius"/>
    </source>
</evidence>
<accession>A0A4Y4BB86</accession>
<keyword evidence="2" id="KW-1133">Transmembrane helix</keyword>
<comment type="caution">
    <text evidence="3">The sequence shown here is derived from an EMBL/GenBank/DDBJ whole genome shotgun (WGS) entry which is preliminary data.</text>
</comment>
<feature type="compositionally biased region" description="Pro residues" evidence="1">
    <location>
        <begin position="1"/>
        <end position="13"/>
    </location>
</feature>
<keyword evidence="2" id="KW-0472">Membrane</keyword>
<feature type="transmembrane region" description="Helical" evidence="2">
    <location>
        <begin position="130"/>
        <end position="150"/>
    </location>
</feature>
<evidence type="ECO:0000256" key="1">
    <source>
        <dbReference type="SAM" id="MobiDB-lite"/>
    </source>
</evidence>
<feature type="compositionally biased region" description="Low complexity" evidence="1">
    <location>
        <begin position="34"/>
        <end position="45"/>
    </location>
</feature>
<evidence type="ECO:0000313" key="3">
    <source>
        <dbReference type="EMBL" id="GEC76097.1"/>
    </source>
</evidence>
<sequence>MSEPQQPPVPPAVHLPAAPQYPAVPHPTAPPYSTAAQHPAPAAGAPAPPTAHPTAYPTPAPGSPASPPASPLFPGHLAYRPQAREGNPLGVTAFVIAVATLAVNLFSAIARPLVYSGDGGFEFMLALDNGIGILSFFTYVVALVLALVAVRRSSARLLAGIAIGVAGAGAIGLAFTGLTIALYQYY</sequence>
<feature type="transmembrane region" description="Helical" evidence="2">
    <location>
        <begin position="89"/>
        <end position="110"/>
    </location>
</feature>